<accession>A0A7J6BSN6</accession>
<keyword evidence="2" id="KW-1185">Reference proteome</keyword>
<dbReference type="AlphaFoldDB" id="A0A7J6BSN6"/>
<name>A0A7J6BSN6_9TELE</name>
<evidence type="ECO:0000313" key="2">
    <source>
        <dbReference type="Proteomes" id="UP000579812"/>
    </source>
</evidence>
<sequence>MESLHSEVNAIRHAVNLQADIGEDLRAVTAIIDNRVSNVERRLEISRKGGHGLDSLCELKNACEGETAGAPTVEYDVGLEVTSGAGSWRPELWPEGSIVRRYYEPRKVRAVGADIAASTSGASVSEGAAVAECT</sequence>
<protein>
    <submittedName>
        <fullName evidence="1">Uncharacterized protein</fullName>
    </submittedName>
</protein>
<proteinExistence type="predicted"/>
<gene>
    <name evidence="1" type="ORF">G5714_022018</name>
</gene>
<reference evidence="1 2" key="1">
    <citation type="submission" date="2020-04" db="EMBL/GenBank/DDBJ databases">
        <title>Chromosome-level genome assembly of a cyprinid fish Onychostoma macrolepis by integration of Nanopore Sequencing, Bionano and Hi-C technology.</title>
        <authorList>
            <person name="Wang D."/>
        </authorList>
    </citation>
    <scope>NUCLEOTIDE SEQUENCE [LARGE SCALE GENOMIC DNA]</scope>
    <source>
        <strain evidence="1">SWU-2019</strain>
        <tissue evidence="1">Muscle</tissue>
    </source>
</reference>
<evidence type="ECO:0000313" key="1">
    <source>
        <dbReference type="EMBL" id="KAF4098010.1"/>
    </source>
</evidence>
<dbReference type="EMBL" id="JAAMOB010000022">
    <property type="protein sequence ID" value="KAF4098010.1"/>
    <property type="molecule type" value="Genomic_DNA"/>
</dbReference>
<dbReference type="Proteomes" id="UP000579812">
    <property type="component" value="Unassembled WGS sequence"/>
</dbReference>
<comment type="caution">
    <text evidence="1">The sequence shown here is derived from an EMBL/GenBank/DDBJ whole genome shotgun (WGS) entry which is preliminary data.</text>
</comment>
<organism evidence="1 2">
    <name type="scientific">Onychostoma macrolepis</name>
    <dbReference type="NCBI Taxonomy" id="369639"/>
    <lineage>
        <taxon>Eukaryota</taxon>
        <taxon>Metazoa</taxon>
        <taxon>Chordata</taxon>
        <taxon>Craniata</taxon>
        <taxon>Vertebrata</taxon>
        <taxon>Euteleostomi</taxon>
        <taxon>Actinopterygii</taxon>
        <taxon>Neopterygii</taxon>
        <taxon>Teleostei</taxon>
        <taxon>Ostariophysi</taxon>
        <taxon>Cypriniformes</taxon>
        <taxon>Cyprinidae</taxon>
        <taxon>Acrossocheilinae</taxon>
        <taxon>Onychostoma</taxon>
    </lineage>
</organism>